<dbReference type="PANTHER" id="PTHR33098:SF71">
    <property type="entry name" value="HYDROXYPROLINE-RICH GLYCOPROTEIN FAMILY PROTEIN"/>
    <property type="match status" value="1"/>
</dbReference>
<feature type="compositionally biased region" description="Pro residues" evidence="1">
    <location>
        <begin position="322"/>
        <end position="340"/>
    </location>
</feature>
<organism evidence="3">
    <name type="scientific">Spirodela intermedia</name>
    <name type="common">Intermediate duckweed</name>
    <dbReference type="NCBI Taxonomy" id="51605"/>
    <lineage>
        <taxon>Eukaryota</taxon>
        <taxon>Viridiplantae</taxon>
        <taxon>Streptophyta</taxon>
        <taxon>Embryophyta</taxon>
        <taxon>Tracheophyta</taxon>
        <taxon>Spermatophyta</taxon>
        <taxon>Magnoliopsida</taxon>
        <taxon>Liliopsida</taxon>
        <taxon>Araceae</taxon>
        <taxon>Lemnoideae</taxon>
        <taxon>Spirodela</taxon>
    </lineage>
</organism>
<keyword evidence="2" id="KW-1133">Transmembrane helix</keyword>
<feature type="transmembrane region" description="Helical" evidence="2">
    <location>
        <begin position="20"/>
        <end position="38"/>
    </location>
</feature>
<sequence>MRTVSYSSTSSSGGAGAGGLRPWIIIMLLSIVATIFLHSWLPSSAISLRPNFVKNGWDALNVVLVVFAVVCGFLKPSVSTSHVHGDWLDSSYRDAGMEWGPKRSKNLYTDLTQDRNSAAGDGRTFSGDVSLHGDSASEKVAAGEDEGSVSTSPPPPRRSNRMLPKEDRLLAPSTLPQGRNPRRLLDKEMGEKSTFKCHQESEMSPSRPPPLPQPPSHREEQSRAHKRRSGGAKDIAASLGQFYQKKKRSSSKGEMSNDSYISFPQASHRRRRRRLQRESLLCPGAGTSPPPRPSRNPSSGASVPPEAKESLHRSGSFFFSLPPQPPAQPPPPPPPPPPPAEKVAPRRKGQCPPFCPSPDVNSKAEAFIANLRAGWQLEKLNSVEEKQRRRRQPQPSSSS</sequence>
<keyword evidence="2" id="KW-0472">Membrane</keyword>
<proteinExistence type="predicted"/>
<protein>
    <submittedName>
        <fullName evidence="3">Uncharacterized protein</fullName>
    </submittedName>
</protein>
<gene>
    <name evidence="3" type="ORF">SI7747_09012580</name>
</gene>
<keyword evidence="4" id="KW-1185">Reference proteome</keyword>
<feature type="compositionally biased region" description="Basic and acidic residues" evidence="1">
    <location>
        <begin position="183"/>
        <end position="201"/>
    </location>
</feature>
<feature type="compositionally biased region" description="Pro residues" evidence="1">
    <location>
        <begin position="206"/>
        <end position="215"/>
    </location>
</feature>
<dbReference type="AlphaFoldDB" id="A0A7I8J801"/>
<feature type="region of interest" description="Disordered" evidence="1">
    <location>
        <begin position="380"/>
        <end position="399"/>
    </location>
</feature>
<feature type="region of interest" description="Disordered" evidence="1">
    <location>
        <begin position="114"/>
        <end position="361"/>
    </location>
</feature>
<feature type="compositionally biased region" description="Polar residues" evidence="1">
    <location>
        <begin position="252"/>
        <end position="265"/>
    </location>
</feature>
<accession>A0A7I8J801</accession>
<name>A0A7I8J801_SPIIN</name>
<reference evidence="3 4" key="1">
    <citation type="submission" date="2019-12" db="EMBL/GenBank/DDBJ databases">
        <authorList>
            <person name="Scholz U."/>
            <person name="Mascher M."/>
            <person name="Fiebig A."/>
        </authorList>
    </citation>
    <scope>NUCLEOTIDE SEQUENCE</scope>
</reference>
<evidence type="ECO:0000313" key="4">
    <source>
        <dbReference type="Proteomes" id="UP001189122"/>
    </source>
</evidence>
<evidence type="ECO:0000313" key="3">
    <source>
        <dbReference type="EMBL" id="CAA2626894.1"/>
    </source>
</evidence>
<dbReference type="PANTHER" id="PTHR33098">
    <property type="entry name" value="COTTON FIBER (DUF761)"/>
    <property type="match status" value="1"/>
</dbReference>
<keyword evidence="2" id="KW-0812">Transmembrane</keyword>
<dbReference type="EMBL" id="CACRZD030000009">
    <property type="protein sequence ID" value="CAA6666191.1"/>
    <property type="molecule type" value="Genomic_DNA"/>
</dbReference>
<dbReference type="Proteomes" id="UP001189122">
    <property type="component" value="Unassembled WGS sequence"/>
</dbReference>
<evidence type="ECO:0000256" key="1">
    <source>
        <dbReference type="SAM" id="MobiDB-lite"/>
    </source>
</evidence>
<dbReference type="EMBL" id="LR743596">
    <property type="protein sequence ID" value="CAA2626894.1"/>
    <property type="molecule type" value="Genomic_DNA"/>
</dbReference>
<evidence type="ECO:0000256" key="2">
    <source>
        <dbReference type="SAM" id="Phobius"/>
    </source>
</evidence>